<evidence type="ECO:0000256" key="1">
    <source>
        <dbReference type="SAM" id="MobiDB-lite"/>
    </source>
</evidence>
<reference evidence="2 3" key="1">
    <citation type="journal article" date="2011" name="Cell">
        <title>The monarch butterfly genome yields insights into long-distance migration.</title>
        <authorList>
            <person name="Zhan S."/>
            <person name="Merlin C."/>
            <person name="Boore J.L."/>
            <person name="Reppert S.M."/>
        </authorList>
    </citation>
    <scope>NUCLEOTIDE SEQUENCE [LARGE SCALE GENOMIC DNA]</scope>
    <source>
        <strain evidence="2">F-2</strain>
    </source>
</reference>
<evidence type="ECO:0000313" key="2">
    <source>
        <dbReference type="EMBL" id="OWR53647.1"/>
    </source>
</evidence>
<name>A0A212FIS9_DANPL</name>
<proteinExistence type="predicted"/>
<gene>
    <name evidence="2" type="ORF">KGM_204306</name>
</gene>
<dbReference type="AlphaFoldDB" id="A0A212FIS9"/>
<organism evidence="2 3">
    <name type="scientific">Danaus plexippus plexippus</name>
    <dbReference type="NCBI Taxonomy" id="278856"/>
    <lineage>
        <taxon>Eukaryota</taxon>
        <taxon>Metazoa</taxon>
        <taxon>Ecdysozoa</taxon>
        <taxon>Arthropoda</taxon>
        <taxon>Hexapoda</taxon>
        <taxon>Insecta</taxon>
        <taxon>Pterygota</taxon>
        <taxon>Neoptera</taxon>
        <taxon>Endopterygota</taxon>
        <taxon>Lepidoptera</taxon>
        <taxon>Glossata</taxon>
        <taxon>Ditrysia</taxon>
        <taxon>Papilionoidea</taxon>
        <taxon>Nymphalidae</taxon>
        <taxon>Danainae</taxon>
        <taxon>Danaini</taxon>
        <taxon>Danaina</taxon>
        <taxon>Danaus</taxon>
        <taxon>Danaus</taxon>
    </lineage>
</organism>
<protein>
    <submittedName>
        <fullName evidence="2">Uncharacterized protein</fullName>
    </submittedName>
</protein>
<dbReference type="InParanoid" id="A0A212FIS9"/>
<dbReference type="Proteomes" id="UP000007151">
    <property type="component" value="Unassembled WGS sequence"/>
</dbReference>
<accession>A0A212FIS9</accession>
<dbReference type="KEGG" id="dpl:KGM_204306"/>
<feature type="compositionally biased region" description="Polar residues" evidence="1">
    <location>
        <begin position="7"/>
        <end position="17"/>
    </location>
</feature>
<evidence type="ECO:0000313" key="3">
    <source>
        <dbReference type="Proteomes" id="UP000007151"/>
    </source>
</evidence>
<dbReference type="EMBL" id="AGBW02008329">
    <property type="protein sequence ID" value="OWR53647.1"/>
    <property type="molecule type" value="Genomic_DNA"/>
</dbReference>
<comment type="caution">
    <text evidence="2">The sequence shown here is derived from an EMBL/GenBank/DDBJ whole genome shotgun (WGS) entry which is preliminary data.</text>
</comment>
<keyword evidence="3" id="KW-1185">Reference proteome</keyword>
<sequence>MDEMSKGMSQTGSTPATDKNEEIDGSPTPMVYVNESCLDCERIREACERLGTVAVVRSPDALPSLQQPPSPAAYLVTAPFDGDLFDAAHKAKYRCGRQAAVMRVRLGAFVVARGSPLRPCDLLFSALHSSRLFFDLT</sequence>
<feature type="region of interest" description="Disordered" evidence="1">
    <location>
        <begin position="1"/>
        <end position="28"/>
    </location>
</feature>